<dbReference type="PROSITE" id="PS51751">
    <property type="entry name" value="EXPERA"/>
    <property type="match status" value="1"/>
</dbReference>
<evidence type="ECO:0000256" key="14">
    <source>
        <dbReference type="SAM" id="Phobius"/>
    </source>
</evidence>
<evidence type="ECO:0000256" key="6">
    <source>
        <dbReference type="ARBA" id="ARBA00022989"/>
    </source>
</evidence>
<evidence type="ECO:0000313" key="16">
    <source>
        <dbReference type="EMBL" id="KHO00678.1"/>
    </source>
</evidence>
<evidence type="ECO:0000256" key="4">
    <source>
        <dbReference type="ARBA" id="ARBA00022692"/>
    </source>
</evidence>
<keyword evidence="17" id="KW-1185">Reference proteome</keyword>
<evidence type="ECO:0000256" key="2">
    <source>
        <dbReference type="ARBA" id="ARBA00008337"/>
    </source>
</evidence>
<evidence type="ECO:0000256" key="8">
    <source>
        <dbReference type="ARBA" id="ARBA00023098"/>
    </source>
</evidence>
<sequence>MDVTAPSHPYYPPTASIPTYVANDASVLRLLVTFGLMVGVVLGLSYWQTIQSPLRLRPIDRFAVMWFALCGFLHVGFEGYYVYNRTSIPQLQTVFGQLWKEYTLSDSRYLTSDAFTICVETITALVWGPLSWLTYFAILTNSPYRHINQVVVCTAHLYGVALYYGTNLGDFRATGVSYSRPEAQYYWVYYVGLNAPWAVVPLALVCSEQGRRRGRKEKERRHVANGVPVVFLHDSYKQTARAFRALQAQEAERKTQ</sequence>
<evidence type="ECO:0000259" key="15">
    <source>
        <dbReference type="PROSITE" id="PS51751"/>
    </source>
</evidence>
<protein>
    <submittedName>
        <fullName evidence="16">Emopamil binding protein</fullName>
    </submittedName>
</protein>
<evidence type="ECO:0000256" key="9">
    <source>
        <dbReference type="ARBA" id="ARBA00023136"/>
    </source>
</evidence>
<feature type="transmembrane region" description="Helical" evidence="14">
    <location>
        <begin position="186"/>
        <end position="206"/>
    </location>
</feature>
<dbReference type="GO" id="GO:0000247">
    <property type="term" value="F:C-8 sterol isomerase activity"/>
    <property type="evidence" value="ECO:0007669"/>
    <property type="project" value="TreeGrafter"/>
</dbReference>
<dbReference type="STRING" id="1081103.A0A0B2X4J4"/>
<gene>
    <name evidence="16" type="ORF">MAM_01456</name>
</gene>
<organism evidence="16 17">
    <name type="scientific">Metarhizium album (strain ARSEF 1941)</name>
    <dbReference type="NCBI Taxonomy" id="1081103"/>
    <lineage>
        <taxon>Eukaryota</taxon>
        <taxon>Fungi</taxon>
        <taxon>Dikarya</taxon>
        <taxon>Ascomycota</taxon>
        <taxon>Pezizomycotina</taxon>
        <taxon>Sordariomycetes</taxon>
        <taxon>Hypocreomycetidae</taxon>
        <taxon>Hypocreales</taxon>
        <taxon>Clavicipitaceae</taxon>
        <taxon>Metarhizium</taxon>
    </lineage>
</organism>
<feature type="transmembrane region" description="Helical" evidence="14">
    <location>
        <begin position="59"/>
        <end position="77"/>
    </location>
</feature>
<dbReference type="EMBL" id="AZHE01000002">
    <property type="protein sequence ID" value="KHO00678.1"/>
    <property type="molecule type" value="Genomic_DNA"/>
</dbReference>
<comment type="subcellular location">
    <subcellularLocation>
        <location evidence="1">Membrane</location>
        <topology evidence="1">Multi-pass membrane protein</topology>
    </subcellularLocation>
</comment>
<keyword evidence="8" id="KW-0443">Lipid metabolism</keyword>
<comment type="similarity">
    <text evidence="2">Belongs to the EBP family.</text>
</comment>
<dbReference type="GO" id="GO:0047750">
    <property type="term" value="F:cholestenol delta-isomerase activity"/>
    <property type="evidence" value="ECO:0007669"/>
    <property type="project" value="InterPro"/>
</dbReference>
<evidence type="ECO:0000256" key="13">
    <source>
        <dbReference type="PROSITE-ProRule" id="PRU01087"/>
    </source>
</evidence>
<keyword evidence="7" id="KW-0756">Sterol biosynthesis</keyword>
<dbReference type="InterPro" id="IPR033118">
    <property type="entry name" value="EXPERA"/>
</dbReference>
<feature type="domain" description="EXPERA" evidence="15">
    <location>
        <begin position="59"/>
        <end position="205"/>
    </location>
</feature>
<evidence type="ECO:0000256" key="7">
    <source>
        <dbReference type="ARBA" id="ARBA00023011"/>
    </source>
</evidence>
<dbReference type="Proteomes" id="UP000030816">
    <property type="component" value="Unassembled WGS sequence"/>
</dbReference>
<accession>A0A0B2X4J4</accession>
<feature type="transmembrane region" description="Helical" evidence="14">
    <location>
        <begin position="114"/>
        <end position="138"/>
    </location>
</feature>
<dbReference type="GO" id="GO:0016126">
    <property type="term" value="P:sterol biosynthetic process"/>
    <property type="evidence" value="ECO:0007669"/>
    <property type="project" value="UniProtKB-KW"/>
</dbReference>
<evidence type="ECO:0000256" key="5">
    <source>
        <dbReference type="ARBA" id="ARBA00022955"/>
    </source>
</evidence>
<feature type="transmembrane region" description="Helical" evidence="14">
    <location>
        <begin position="27"/>
        <end position="47"/>
    </location>
</feature>
<dbReference type="InterPro" id="IPR007905">
    <property type="entry name" value="EBP"/>
</dbReference>
<evidence type="ECO:0000256" key="12">
    <source>
        <dbReference type="ARBA" id="ARBA00023235"/>
    </source>
</evidence>
<keyword evidence="6 13" id="KW-1133">Transmembrane helix</keyword>
<keyword evidence="9 13" id="KW-0472">Membrane</keyword>
<evidence type="ECO:0000256" key="3">
    <source>
        <dbReference type="ARBA" id="ARBA00022516"/>
    </source>
</evidence>
<keyword evidence="10" id="KW-1207">Sterol metabolism</keyword>
<keyword evidence="11" id="KW-0753">Steroid metabolism</keyword>
<evidence type="ECO:0000256" key="1">
    <source>
        <dbReference type="ARBA" id="ARBA00004141"/>
    </source>
</evidence>
<evidence type="ECO:0000256" key="10">
    <source>
        <dbReference type="ARBA" id="ARBA00023166"/>
    </source>
</evidence>
<comment type="caution">
    <text evidence="16">The sequence shown here is derived from an EMBL/GenBank/DDBJ whole genome shotgun (WGS) entry which is preliminary data.</text>
</comment>
<keyword evidence="12" id="KW-0413">Isomerase</keyword>
<dbReference type="OrthoDB" id="58557at2759"/>
<dbReference type="PANTHER" id="PTHR14207:SF0">
    <property type="entry name" value="3-BETA-HYDROXYSTEROID-DELTA(8),DELTA(7)-ISOMERASE"/>
    <property type="match status" value="1"/>
</dbReference>
<keyword evidence="4 13" id="KW-0812">Transmembrane</keyword>
<keyword evidence="3" id="KW-0444">Lipid biosynthesis</keyword>
<feature type="transmembrane region" description="Helical" evidence="14">
    <location>
        <begin position="150"/>
        <end position="166"/>
    </location>
</feature>
<dbReference type="GeneID" id="63735911"/>
<proteinExistence type="inferred from homology"/>
<dbReference type="HOGENOM" id="CLU_072128_0_0_1"/>
<name>A0A0B2X4J4_METAS</name>
<dbReference type="GO" id="GO:0016020">
    <property type="term" value="C:membrane"/>
    <property type="evidence" value="ECO:0007669"/>
    <property type="project" value="UniProtKB-SubCell"/>
</dbReference>
<dbReference type="GO" id="GO:0004769">
    <property type="term" value="F:steroid Delta-isomerase activity"/>
    <property type="evidence" value="ECO:0007669"/>
    <property type="project" value="TreeGrafter"/>
</dbReference>
<evidence type="ECO:0000256" key="11">
    <source>
        <dbReference type="ARBA" id="ARBA00023221"/>
    </source>
</evidence>
<dbReference type="Pfam" id="PF05241">
    <property type="entry name" value="EBP"/>
    <property type="match status" value="1"/>
</dbReference>
<dbReference type="AlphaFoldDB" id="A0A0B2X4J4"/>
<dbReference type="RefSeq" id="XP_040681743.1">
    <property type="nucleotide sequence ID" value="XM_040820255.1"/>
</dbReference>
<dbReference type="GO" id="GO:0005783">
    <property type="term" value="C:endoplasmic reticulum"/>
    <property type="evidence" value="ECO:0007669"/>
    <property type="project" value="TreeGrafter"/>
</dbReference>
<keyword evidence="5" id="KW-0752">Steroid biosynthesis</keyword>
<reference evidence="16 17" key="1">
    <citation type="journal article" date="2014" name="Proc. Natl. Acad. Sci. U.S.A.">
        <title>Trajectory and genomic determinants of fungal-pathogen speciation and host adaptation.</title>
        <authorList>
            <person name="Hu X."/>
            <person name="Xiao G."/>
            <person name="Zheng P."/>
            <person name="Shang Y."/>
            <person name="Su Y."/>
            <person name="Zhang X."/>
            <person name="Liu X."/>
            <person name="Zhan S."/>
            <person name="St Leger R.J."/>
            <person name="Wang C."/>
        </authorList>
    </citation>
    <scope>NUCLEOTIDE SEQUENCE [LARGE SCALE GENOMIC DNA]</scope>
    <source>
        <strain evidence="16 17">ARSEF 1941</strain>
    </source>
</reference>
<evidence type="ECO:0000313" key="17">
    <source>
        <dbReference type="Proteomes" id="UP000030816"/>
    </source>
</evidence>
<dbReference type="PANTHER" id="PTHR14207">
    <property type="entry name" value="STEROL ISOMERASE"/>
    <property type="match status" value="1"/>
</dbReference>